<reference evidence="4 5" key="1">
    <citation type="submission" date="2015-03" db="EMBL/GenBank/DDBJ databases">
        <title>Genome sequence of Variovorax paradoxus TBEA6.</title>
        <authorList>
            <person name="Poehlein A."/>
            <person name="Schuldes J."/>
            <person name="Wuebbeler J.H."/>
            <person name="Hiessl S."/>
            <person name="Steinbuechel A."/>
            <person name="Daniel R."/>
        </authorList>
    </citation>
    <scope>NUCLEOTIDE SEQUENCE [LARGE SCALE GENOMIC DNA]</scope>
    <source>
        <strain evidence="4 5">TBEA6</strain>
    </source>
</reference>
<dbReference type="AlphaFoldDB" id="A0A0H2M815"/>
<evidence type="ECO:0000256" key="2">
    <source>
        <dbReference type="ARBA" id="ARBA00022737"/>
    </source>
</evidence>
<keyword evidence="2" id="KW-0677">Repeat</keyword>
<dbReference type="SMART" id="SM00450">
    <property type="entry name" value="RHOD"/>
    <property type="match status" value="2"/>
</dbReference>
<comment type="caution">
    <text evidence="4">The sequence shown here is derived from an EMBL/GenBank/DDBJ whole genome shotgun (WGS) entry which is preliminary data.</text>
</comment>
<feature type="domain" description="Rhodanese" evidence="3">
    <location>
        <begin position="17"/>
        <end position="136"/>
    </location>
</feature>
<keyword evidence="5" id="KW-1185">Reference proteome</keyword>
<name>A0A0H2M815_VARPD</name>
<dbReference type="GO" id="GO:0016784">
    <property type="term" value="F:3-mercaptopyruvate sulfurtransferase activity"/>
    <property type="evidence" value="ECO:0007669"/>
    <property type="project" value="UniProtKB-EC"/>
</dbReference>
<dbReference type="CDD" id="cd01448">
    <property type="entry name" value="TST_Repeat_1"/>
    <property type="match status" value="1"/>
</dbReference>
<evidence type="ECO:0000313" key="5">
    <source>
        <dbReference type="Proteomes" id="UP000035170"/>
    </source>
</evidence>
<dbReference type="PROSITE" id="PS50206">
    <property type="entry name" value="RHODANESE_3"/>
    <property type="match status" value="2"/>
</dbReference>
<dbReference type="CDD" id="cd01449">
    <property type="entry name" value="TST_Repeat_2"/>
    <property type="match status" value="1"/>
</dbReference>
<keyword evidence="4" id="KW-0670">Pyruvate</keyword>
<keyword evidence="1 4" id="KW-0808">Transferase</keyword>
<dbReference type="Gene3D" id="3.40.250.10">
    <property type="entry name" value="Rhodanese-like domain"/>
    <property type="match status" value="2"/>
</dbReference>
<sequence length="284" mass="31374">MSPLISCDELSALLTHRPSSVVVIDCSFDLADPSAGWSAFQLGHIPGAAYIHLEDDLAAPRTGLNGRHPLPRLSTVVSAMRARSADDGSLIVAYDNVDGRYASRLWWTIRWAGHAAVRVLDGGWRRWRESGLPFETGEPQERGSGNFSARASLEHVVEYEEVRTNLDTQRALLLDARSRDRFHGRNESLDPVAGHIPGAKNRPYRDNLKDDGTFRDAAELQDEFELLLRGRRPEDVIHQCGSGVTSCHNRLAMELVGLSGSGMYVGSWSEWCSRPGSPISVDDN</sequence>
<dbReference type="InterPro" id="IPR045078">
    <property type="entry name" value="TST/MPST-like"/>
</dbReference>
<organism evidence="4 5">
    <name type="scientific">Variovorax paradoxus</name>
    <dbReference type="NCBI Taxonomy" id="34073"/>
    <lineage>
        <taxon>Bacteria</taxon>
        <taxon>Pseudomonadati</taxon>
        <taxon>Pseudomonadota</taxon>
        <taxon>Betaproteobacteria</taxon>
        <taxon>Burkholderiales</taxon>
        <taxon>Comamonadaceae</taxon>
        <taxon>Variovorax</taxon>
    </lineage>
</organism>
<accession>A0A0H2M815</accession>
<gene>
    <name evidence="4" type="primary">sseA1</name>
    <name evidence="4" type="ORF">VPARA_05630</name>
</gene>
<dbReference type="Pfam" id="PF00581">
    <property type="entry name" value="Rhodanese"/>
    <property type="match status" value="2"/>
</dbReference>
<dbReference type="EC" id="2.8.1.2" evidence="4"/>
<evidence type="ECO:0000256" key="1">
    <source>
        <dbReference type="ARBA" id="ARBA00022679"/>
    </source>
</evidence>
<dbReference type="RefSeq" id="WP_080966456.1">
    <property type="nucleotide sequence ID" value="NZ_JZWI01000003.1"/>
</dbReference>
<proteinExistence type="predicted"/>
<evidence type="ECO:0000313" key="4">
    <source>
        <dbReference type="EMBL" id="KLN58448.1"/>
    </source>
</evidence>
<dbReference type="InterPro" id="IPR001763">
    <property type="entry name" value="Rhodanese-like_dom"/>
</dbReference>
<dbReference type="PANTHER" id="PTHR11364">
    <property type="entry name" value="THIOSULFATE SULFERTANSFERASE"/>
    <property type="match status" value="1"/>
</dbReference>
<dbReference type="PROSITE" id="PS00380">
    <property type="entry name" value="RHODANESE_1"/>
    <property type="match status" value="1"/>
</dbReference>
<dbReference type="SUPFAM" id="SSF52821">
    <property type="entry name" value="Rhodanese/Cell cycle control phosphatase"/>
    <property type="match status" value="2"/>
</dbReference>
<dbReference type="InterPro" id="IPR001307">
    <property type="entry name" value="Thiosulphate_STrfase_CS"/>
</dbReference>
<dbReference type="GO" id="GO:0004792">
    <property type="term" value="F:thiosulfate-cyanide sulfurtransferase activity"/>
    <property type="evidence" value="ECO:0007669"/>
    <property type="project" value="InterPro"/>
</dbReference>
<evidence type="ECO:0000259" key="3">
    <source>
        <dbReference type="PROSITE" id="PS50206"/>
    </source>
</evidence>
<dbReference type="PANTHER" id="PTHR11364:SF27">
    <property type="entry name" value="SULFURTRANSFERASE"/>
    <property type="match status" value="1"/>
</dbReference>
<dbReference type="PATRIC" id="fig|34073.19.peg.568"/>
<dbReference type="EMBL" id="JZWI01000003">
    <property type="protein sequence ID" value="KLN58448.1"/>
    <property type="molecule type" value="Genomic_DNA"/>
</dbReference>
<dbReference type="InterPro" id="IPR036873">
    <property type="entry name" value="Rhodanese-like_dom_sf"/>
</dbReference>
<feature type="domain" description="Rhodanese" evidence="3">
    <location>
        <begin position="167"/>
        <end position="280"/>
    </location>
</feature>
<protein>
    <submittedName>
        <fullName evidence="4">3-mercaptopyruvate sulfurtransferase</fullName>
        <ecNumber evidence="4">2.8.1.2</ecNumber>
    </submittedName>
</protein>
<dbReference type="Proteomes" id="UP000035170">
    <property type="component" value="Unassembled WGS sequence"/>
</dbReference>